<evidence type="ECO:0000313" key="2">
    <source>
        <dbReference type="EMBL" id="CAK5269450.1"/>
    </source>
</evidence>
<feature type="compositionally biased region" description="Polar residues" evidence="1">
    <location>
        <begin position="52"/>
        <end position="67"/>
    </location>
</feature>
<proteinExistence type="predicted"/>
<dbReference type="Proteomes" id="UP001295794">
    <property type="component" value="Unassembled WGS sequence"/>
</dbReference>
<reference evidence="2" key="1">
    <citation type="submission" date="2023-11" db="EMBL/GenBank/DDBJ databases">
        <authorList>
            <person name="De Vega J J."/>
            <person name="De Vega J J."/>
        </authorList>
    </citation>
    <scope>NUCLEOTIDE SEQUENCE</scope>
</reference>
<name>A0AAD2H7C2_9AGAR</name>
<accession>A0AAD2H7C2</accession>
<feature type="region of interest" description="Disordered" evidence="1">
    <location>
        <begin position="1"/>
        <end position="81"/>
    </location>
</feature>
<sequence length="101" mass="11083">MTCKRRKGQIKNEVSPSRPPAKKRAIQQVTGNQGERLSQTADAAAVTGNVKARQSSNPKGKANPKQQTRQKTKRSSLSASPLRCSLAVGIWRTAWERKVAE</sequence>
<feature type="compositionally biased region" description="Polar residues" evidence="1">
    <location>
        <begin position="27"/>
        <end position="41"/>
    </location>
</feature>
<evidence type="ECO:0000256" key="1">
    <source>
        <dbReference type="SAM" id="MobiDB-lite"/>
    </source>
</evidence>
<gene>
    <name evidence="2" type="ORF">MYCIT1_LOCUS13172</name>
</gene>
<keyword evidence="3" id="KW-1185">Reference proteome</keyword>
<dbReference type="AlphaFoldDB" id="A0AAD2H7C2"/>
<organism evidence="2 3">
    <name type="scientific">Mycena citricolor</name>
    <dbReference type="NCBI Taxonomy" id="2018698"/>
    <lineage>
        <taxon>Eukaryota</taxon>
        <taxon>Fungi</taxon>
        <taxon>Dikarya</taxon>
        <taxon>Basidiomycota</taxon>
        <taxon>Agaricomycotina</taxon>
        <taxon>Agaricomycetes</taxon>
        <taxon>Agaricomycetidae</taxon>
        <taxon>Agaricales</taxon>
        <taxon>Marasmiineae</taxon>
        <taxon>Mycenaceae</taxon>
        <taxon>Mycena</taxon>
    </lineage>
</organism>
<protein>
    <submittedName>
        <fullName evidence="2">Uncharacterized protein</fullName>
    </submittedName>
</protein>
<dbReference type="EMBL" id="CAVNYO010000148">
    <property type="protein sequence ID" value="CAK5269450.1"/>
    <property type="molecule type" value="Genomic_DNA"/>
</dbReference>
<comment type="caution">
    <text evidence="2">The sequence shown here is derived from an EMBL/GenBank/DDBJ whole genome shotgun (WGS) entry which is preliminary data.</text>
</comment>
<evidence type="ECO:0000313" key="3">
    <source>
        <dbReference type="Proteomes" id="UP001295794"/>
    </source>
</evidence>